<dbReference type="EMBL" id="CM047591">
    <property type="protein sequence ID" value="KAI9918524.1"/>
    <property type="molecule type" value="Genomic_DNA"/>
</dbReference>
<reference evidence="1 2" key="1">
    <citation type="journal article" date="2022" name="bioRxiv">
        <title>The genome of the oomycete Peronosclerospora sorghi, a cosmopolitan pathogen of maize and sorghum, is inflated with dispersed pseudogenes.</title>
        <authorList>
            <person name="Fletcher K."/>
            <person name="Martin F."/>
            <person name="Isakeit T."/>
            <person name="Cavanaugh K."/>
            <person name="Magill C."/>
            <person name="Michelmore R."/>
        </authorList>
    </citation>
    <scope>NUCLEOTIDE SEQUENCE [LARGE SCALE GENOMIC DNA]</scope>
    <source>
        <strain evidence="1">P6</strain>
    </source>
</reference>
<keyword evidence="2" id="KW-1185">Reference proteome</keyword>
<sequence>METPPKVRNAPTLESSNQLHARLKRQMQNEMDVKGNPEMERMGDEEMVHAGAIMTLVDDYDDDDLE</sequence>
<comment type="caution">
    <text evidence="1">The sequence shown here is derived from an EMBL/GenBank/DDBJ whole genome shotgun (WGS) entry which is preliminary data.</text>
</comment>
<protein>
    <submittedName>
        <fullName evidence="1">Uncharacterized protein</fullName>
    </submittedName>
</protein>
<organism evidence="1 2">
    <name type="scientific">Peronosclerospora sorghi</name>
    <dbReference type="NCBI Taxonomy" id="230839"/>
    <lineage>
        <taxon>Eukaryota</taxon>
        <taxon>Sar</taxon>
        <taxon>Stramenopiles</taxon>
        <taxon>Oomycota</taxon>
        <taxon>Peronosporomycetes</taxon>
        <taxon>Peronosporales</taxon>
        <taxon>Peronosporaceae</taxon>
        <taxon>Peronosclerospora</taxon>
    </lineage>
</organism>
<name>A0ACC0WIE5_9STRA</name>
<accession>A0ACC0WIE5</accession>
<gene>
    <name evidence="1" type="ORF">PsorP6_011624</name>
</gene>
<dbReference type="Proteomes" id="UP001163321">
    <property type="component" value="Chromosome 12"/>
</dbReference>
<evidence type="ECO:0000313" key="1">
    <source>
        <dbReference type="EMBL" id="KAI9918524.1"/>
    </source>
</evidence>
<evidence type="ECO:0000313" key="2">
    <source>
        <dbReference type="Proteomes" id="UP001163321"/>
    </source>
</evidence>
<proteinExistence type="predicted"/>